<sequence precursor="true">MSSPFSRRTTILVQAVSILLFALVSAVVPQYAFVIFLLYFIVFMVLAMKATARSMKVPPRSELGSPIFKEPNAVQAMLTDKMLQAEMGRQMKLMFLNLSMVFLVFILLPVYSEYIWPFIAERTGLTESNLLDNFVRYLGMYMFFIGVMQGSRYLLMRGQQPVQPVFSARSFAVYRKGVVLDERQFIQFTQDVCFNAEQERKFVELRNSKSKATLTRLYTLEVGRLVEKLREAGLGECQPQA</sequence>
<dbReference type="Proteomes" id="UP000001068">
    <property type="component" value="Chromosome"/>
</dbReference>
<accession>E8R749</accession>
<keyword evidence="1" id="KW-1133">Transmembrane helix</keyword>
<evidence type="ECO:0000256" key="1">
    <source>
        <dbReference type="SAM" id="Phobius"/>
    </source>
</evidence>
<reference evidence="2 3" key="2">
    <citation type="journal article" date="2011" name="Stand. Genomic Sci.">
        <title>Complete genome sequence of Desulfurococcus mucosus type strain (O7/1).</title>
        <authorList>
            <person name="Wirth R."/>
            <person name="Chertkov O."/>
            <person name="Held B."/>
            <person name="Lapidus A."/>
            <person name="Nolan M."/>
            <person name="Lucas S."/>
            <person name="Hammon N."/>
            <person name="Deshpande S."/>
            <person name="Cheng J.F."/>
            <person name="Tapia R."/>
            <person name="Han C."/>
            <person name="Goodwin L."/>
            <person name="Pitluck S."/>
            <person name="Liolios K."/>
            <person name="Ioanna P."/>
            <person name="Ivanova N."/>
            <person name="Mavromatis K."/>
            <person name="Mikhailova N."/>
            <person name="Pati A."/>
            <person name="Chen A."/>
            <person name="Palaniappan K."/>
            <person name="Land M."/>
            <person name="Hauser L."/>
            <person name="Chang Y.J."/>
            <person name="Jeffries C.D."/>
            <person name="Bilek Y."/>
            <person name="Hader T."/>
            <person name="Rohde M."/>
            <person name="Spring S."/>
            <person name="Sikorski J."/>
            <person name="Goker M."/>
            <person name="Woyke T."/>
            <person name="Bristow J."/>
            <person name="Eisen J.A."/>
            <person name="Markowitz V."/>
            <person name="Hugenholtz P."/>
            <person name="Kyrpides N.C."/>
            <person name="Klenk H.P."/>
        </authorList>
    </citation>
    <scope>NUCLEOTIDE SEQUENCE [LARGE SCALE GENOMIC DNA]</scope>
    <source>
        <strain evidence="3">ATCC 35584 / DSM 2162 / JCM 9187 / O7/1</strain>
    </source>
</reference>
<keyword evidence="1 2" id="KW-0812">Transmembrane</keyword>
<feature type="transmembrane region" description="Helical" evidence="1">
    <location>
        <begin position="93"/>
        <end position="114"/>
    </location>
</feature>
<dbReference type="KEGG" id="dmu:Desmu_1218"/>
<keyword evidence="1" id="KW-0472">Membrane</keyword>
<evidence type="ECO:0000313" key="3">
    <source>
        <dbReference type="Proteomes" id="UP000001068"/>
    </source>
</evidence>
<evidence type="ECO:0000313" key="2">
    <source>
        <dbReference type="EMBL" id="ADV65514.1"/>
    </source>
</evidence>
<dbReference type="GeneID" id="10153934"/>
<dbReference type="Pfam" id="PF09973">
    <property type="entry name" value="DUF2208"/>
    <property type="match status" value="1"/>
</dbReference>
<protein>
    <submittedName>
        <fullName evidence="2">Uncharacterized conserved protein UCP014484, transmembrane</fullName>
    </submittedName>
</protein>
<dbReference type="HOGENOM" id="CLU_1145180_0_0_2"/>
<dbReference type="AlphaFoldDB" id="E8R749"/>
<gene>
    <name evidence="2" type="ordered locus">Desmu_1218</name>
</gene>
<proteinExistence type="predicted"/>
<dbReference type="RefSeq" id="WP_013562736.1">
    <property type="nucleotide sequence ID" value="NC_014961.1"/>
</dbReference>
<dbReference type="eggNOG" id="arCOG04319">
    <property type="taxonomic scope" value="Archaea"/>
</dbReference>
<reference evidence="3" key="1">
    <citation type="submission" date="2010-11" db="EMBL/GenBank/DDBJ databases">
        <title>The complete genome of Desulfurococcus mucosus DSM 2162.</title>
        <authorList>
            <consortium name="US DOE Joint Genome Institute (JGI-PGF)"/>
            <person name="Lucas S."/>
            <person name="Copeland A."/>
            <person name="Lapidus A."/>
            <person name="Bruce D."/>
            <person name="Goodwin L."/>
            <person name="Pitluck S."/>
            <person name="Kyrpides N."/>
            <person name="Mavromatis K."/>
            <person name="Pagani I."/>
            <person name="Ivanova N."/>
            <person name="Ovchinnikova G."/>
            <person name="Chertkov O."/>
            <person name="Held B."/>
            <person name="Brettin T."/>
            <person name="Detter J.C."/>
            <person name="Tapia R."/>
            <person name="Han C."/>
            <person name="Land M."/>
            <person name="Hauser L."/>
            <person name="Markowitz V."/>
            <person name="Cheng J.-F."/>
            <person name="Hugenholtz P."/>
            <person name="Woyke T."/>
            <person name="Wu D."/>
            <person name="Wirth R."/>
            <person name="Bilek Y."/>
            <person name="Hader T."/>
            <person name="Klenk H.-P."/>
            <person name="Eisen J.A."/>
        </authorList>
    </citation>
    <scope>NUCLEOTIDE SEQUENCE [LARGE SCALE GENOMIC DNA]</scope>
    <source>
        <strain evidence="3">ATCC 35584 / DSM 2162 / JCM 9187 / O7/1</strain>
    </source>
</reference>
<name>E8R749_DESM0</name>
<dbReference type="EMBL" id="CP002363">
    <property type="protein sequence ID" value="ADV65514.1"/>
    <property type="molecule type" value="Genomic_DNA"/>
</dbReference>
<dbReference type="OrthoDB" id="18597at2157"/>
<organism evidence="2 3">
    <name type="scientific">Desulfurococcus mucosus (strain ATCC 35584 / DSM 2162 / JCM 9187 / O7/1)</name>
    <dbReference type="NCBI Taxonomy" id="765177"/>
    <lineage>
        <taxon>Archaea</taxon>
        <taxon>Thermoproteota</taxon>
        <taxon>Thermoprotei</taxon>
        <taxon>Desulfurococcales</taxon>
        <taxon>Desulfurococcaceae</taxon>
        <taxon>Desulfurococcus</taxon>
    </lineage>
</organism>
<feature type="transmembrane region" description="Helical" evidence="1">
    <location>
        <begin position="134"/>
        <end position="155"/>
    </location>
</feature>
<dbReference type="InterPro" id="IPR009198">
    <property type="entry name" value="UCP014484_TM"/>
</dbReference>
<keyword evidence="3" id="KW-1185">Reference proteome</keyword>